<proteinExistence type="predicted"/>
<dbReference type="Proteomes" id="UP000501466">
    <property type="component" value="Chromosome"/>
</dbReference>
<dbReference type="SUPFAM" id="SSF102400">
    <property type="entry name" value="DNA polymerase III chi subunit"/>
    <property type="match status" value="1"/>
</dbReference>
<dbReference type="PANTHER" id="PTHR38767:SF1">
    <property type="entry name" value="DNA POLYMERASE III SUBUNIT CHI"/>
    <property type="match status" value="1"/>
</dbReference>
<dbReference type="Pfam" id="PF04364">
    <property type="entry name" value="DNA_pol3_chi"/>
    <property type="match status" value="1"/>
</dbReference>
<dbReference type="GO" id="GO:0003677">
    <property type="term" value="F:DNA binding"/>
    <property type="evidence" value="ECO:0007669"/>
    <property type="project" value="InterPro"/>
</dbReference>
<dbReference type="KEGG" id="tzo:THMIRHAT_05230"/>
<accession>A0A6F8PL52</accession>
<protein>
    <submittedName>
        <fullName evidence="1">DNA polymerase III subunit chi</fullName>
    </submittedName>
</protein>
<evidence type="ECO:0000313" key="1">
    <source>
        <dbReference type="EMBL" id="BBP42777.1"/>
    </source>
</evidence>
<sequence length="156" mass="18184">MSNTQTNTPSNSPEVVFYILNSVEISAREHFMSKLLKKIVSEQRRADVVFETPADAQRYDLSLWQYQPQSFIPHSLANAENAPIQLYHEAPTKPCNDILLNHQTQFPEAFSRYQRTIEILDQTPHLIEMGRQRFKHYRQLGIEPQVHKIGFSKETT</sequence>
<name>A0A6F8PL52_9GAMM</name>
<dbReference type="GO" id="GO:0006260">
    <property type="term" value="P:DNA replication"/>
    <property type="evidence" value="ECO:0007669"/>
    <property type="project" value="InterPro"/>
</dbReference>
<dbReference type="InterPro" id="IPR007459">
    <property type="entry name" value="DNA_pol3_chi"/>
</dbReference>
<dbReference type="GO" id="GO:0003887">
    <property type="term" value="F:DNA-directed DNA polymerase activity"/>
    <property type="evidence" value="ECO:0007669"/>
    <property type="project" value="InterPro"/>
</dbReference>
<dbReference type="GO" id="GO:0032298">
    <property type="term" value="P:positive regulation of DNA-templated DNA replication initiation"/>
    <property type="evidence" value="ECO:0007669"/>
    <property type="project" value="TreeGrafter"/>
</dbReference>
<dbReference type="EMBL" id="AP021888">
    <property type="protein sequence ID" value="BBP42777.1"/>
    <property type="molecule type" value="Genomic_DNA"/>
</dbReference>
<gene>
    <name evidence="1" type="primary">holC</name>
    <name evidence="1" type="ORF">THMIRHAT_05230</name>
</gene>
<organism evidence="1 2">
    <name type="scientific">Thiosulfativibrio zosterae</name>
    <dbReference type="NCBI Taxonomy" id="2675053"/>
    <lineage>
        <taxon>Bacteria</taxon>
        <taxon>Pseudomonadati</taxon>
        <taxon>Pseudomonadota</taxon>
        <taxon>Gammaproteobacteria</taxon>
        <taxon>Thiotrichales</taxon>
        <taxon>Piscirickettsiaceae</taxon>
        <taxon>Thiosulfativibrio</taxon>
    </lineage>
</organism>
<dbReference type="PANTHER" id="PTHR38767">
    <property type="entry name" value="DNA POLYMERASE III SUBUNIT CHI"/>
    <property type="match status" value="1"/>
</dbReference>
<evidence type="ECO:0000313" key="2">
    <source>
        <dbReference type="Proteomes" id="UP000501466"/>
    </source>
</evidence>
<dbReference type="AlphaFoldDB" id="A0A6F8PL52"/>
<reference evidence="2" key="1">
    <citation type="submission" date="2019-11" db="EMBL/GenBank/DDBJ databases">
        <title>Isolation and characterization of two novel species in the genus Thiomicrorhabdus.</title>
        <authorList>
            <person name="Mochizuki J."/>
            <person name="Kojima H."/>
            <person name="Fukui M."/>
        </authorList>
    </citation>
    <scope>NUCLEOTIDE SEQUENCE [LARGE SCALE GENOMIC DNA]</scope>
    <source>
        <strain evidence="2">AkT22</strain>
    </source>
</reference>
<dbReference type="RefSeq" id="WP_173290499.1">
    <property type="nucleotide sequence ID" value="NZ_AP021888.1"/>
</dbReference>
<dbReference type="InterPro" id="IPR036768">
    <property type="entry name" value="PolIII_chi_sf"/>
</dbReference>
<keyword evidence="2" id="KW-1185">Reference proteome</keyword>
<dbReference type="Gene3D" id="3.40.50.10110">
    <property type="entry name" value="DNA polymerase III subunit chi"/>
    <property type="match status" value="1"/>
</dbReference>